<feature type="domain" description="O-antigen ligase-related" evidence="6">
    <location>
        <begin position="210"/>
        <end position="334"/>
    </location>
</feature>
<dbReference type="Pfam" id="PF04932">
    <property type="entry name" value="Wzy_C"/>
    <property type="match status" value="1"/>
</dbReference>
<name>A0ABY0XYI3_9PSED</name>
<feature type="transmembrane region" description="Helical" evidence="5">
    <location>
        <begin position="179"/>
        <end position="196"/>
    </location>
</feature>
<feature type="transmembrane region" description="Helical" evidence="5">
    <location>
        <begin position="83"/>
        <end position="102"/>
    </location>
</feature>
<comment type="subcellular location">
    <subcellularLocation>
        <location evidence="1">Membrane</location>
        <topology evidence="1">Multi-pass membrane protein</topology>
    </subcellularLocation>
</comment>
<evidence type="ECO:0000313" key="7">
    <source>
        <dbReference type="EMBL" id="SEC55409.1"/>
    </source>
</evidence>
<feature type="transmembrane region" description="Helical" evidence="5">
    <location>
        <begin position="114"/>
        <end position="131"/>
    </location>
</feature>
<sequence length="632" mass="71117">MVVQLRNESLSMQLNGLNNTSNRVFDFICLWILPLGYLLLLCALFFLPGRSLLHKLFYGLFSIPALLALCLRPRVGKELLNEPIFVAVLLFVAWALLSLFWGPSEQNIGGEFKPPLHTLLLFAGCYLLVRFRSEIIQPLLFCAATVALIASIYNLYMFARVYEPGMRLIGVGAFDNPLLSSHLFGFFCTYWLSLSMTCKRHQILWLSIPAMAVMFAAVMATGSRTPLVALTLAALWLSFICWNRRSVALLGALFVTGATVAVMFSRMINERGDSYRFEIWQMALQKIANHPWIGHGFNADLTLDPGIGFNLMEPHSFALGVLYYVGIVGLLPWLFFQAQGLLCSWRNRLQPLFIIASAWLVFGIGAGLTEGGGIISRPKEHWFLLWIPLALIAALSINLRARRLLAMPIKTVTASALQQLTANAQIVEEDGLGPKVLRLIDGSFLKLFRRRRWYTSGSFNPYSQRFAINSVQLRTMGIPTPPILDLYRLEDGSTAVHYSPLPGHTLRQVLQGITAPSVRQTLVERFGKFMAQLHEQGVYFRSLHLGNVLVLEDGEFGLIDLADMRIYPSSLSPSLRQRNLRHMQRYTVDKRWLFEDHFEALLNGYAAMASKADVDNLHKQVLTGNSPVRAHP</sequence>
<gene>
    <name evidence="7" type="ORF">SAMN05216205_2626</name>
</gene>
<protein>
    <submittedName>
        <fullName evidence="7">O-antigen ligase</fullName>
    </submittedName>
</protein>
<organism evidence="7 8">
    <name type="scientific">Pseudomonas mohnii</name>
    <dbReference type="NCBI Taxonomy" id="395600"/>
    <lineage>
        <taxon>Bacteria</taxon>
        <taxon>Pseudomonadati</taxon>
        <taxon>Pseudomonadota</taxon>
        <taxon>Gammaproteobacteria</taxon>
        <taxon>Pseudomonadales</taxon>
        <taxon>Pseudomonadaceae</taxon>
        <taxon>Pseudomonas</taxon>
    </lineage>
</organism>
<keyword evidence="3 5" id="KW-1133">Transmembrane helix</keyword>
<feature type="transmembrane region" description="Helical" evidence="5">
    <location>
        <begin position="249"/>
        <end position="268"/>
    </location>
</feature>
<proteinExistence type="predicted"/>
<keyword evidence="2 5" id="KW-0812">Transmembrane</keyword>
<evidence type="ECO:0000256" key="3">
    <source>
        <dbReference type="ARBA" id="ARBA00022989"/>
    </source>
</evidence>
<evidence type="ECO:0000256" key="1">
    <source>
        <dbReference type="ARBA" id="ARBA00004141"/>
    </source>
</evidence>
<feature type="transmembrane region" description="Helical" evidence="5">
    <location>
        <begin position="348"/>
        <end position="369"/>
    </location>
</feature>
<reference evidence="7 8" key="1">
    <citation type="submission" date="2016-10" db="EMBL/GenBank/DDBJ databases">
        <authorList>
            <person name="Varghese N."/>
            <person name="Submissions S."/>
        </authorList>
    </citation>
    <scope>NUCLEOTIDE SEQUENCE [LARGE SCALE GENOMIC DNA]</scope>
    <source>
        <strain evidence="7 8">DSM 18327</strain>
    </source>
</reference>
<evidence type="ECO:0000313" key="8">
    <source>
        <dbReference type="Proteomes" id="UP000199665"/>
    </source>
</evidence>
<dbReference type="SUPFAM" id="SSF56112">
    <property type="entry name" value="Protein kinase-like (PK-like)"/>
    <property type="match status" value="1"/>
</dbReference>
<dbReference type="Proteomes" id="UP000199665">
    <property type="component" value="Unassembled WGS sequence"/>
</dbReference>
<dbReference type="PANTHER" id="PTHR37422">
    <property type="entry name" value="TEICHURONIC ACID BIOSYNTHESIS PROTEIN TUAE"/>
    <property type="match status" value="1"/>
</dbReference>
<keyword evidence="4 5" id="KW-0472">Membrane</keyword>
<feature type="transmembrane region" description="Helical" evidence="5">
    <location>
        <begin position="24"/>
        <end position="46"/>
    </location>
</feature>
<keyword evidence="7" id="KW-0436">Ligase</keyword>
<feature type="transmembrane region" description="Helical" evidence="5">
    <location>
        <begin position="381"/>
        <end position="401"/>
    </location>
</feature>
<dbReference type="GO" id="GO:0016874">
    <property type="term" value="F:ligase activity"/>
    <property type="evidence" value="ECO:0007669"/>
    <property type="project" value="UniProtKB-KW"/>
</dbReference>
<evidence type="ECO:0000256" key="2">
    <source>
        <dbReference type="ARBA" id="ARBA00022692"/>
    </source>
</evidence>
<feature type="transmembrane region" description="Helical" evidence="5">
    <location>
        <begin position="52"/>
        <end position="71"/>
    </location>
</feature>
<feature type="transmembrane region" description="Helical" evidence="5">
    <location>
        <begin position="138"/>
        <end position="159"/>
    </location>
</feature>
<comment type="caution">
    <text evidence="7">The sequence shown here is derived from an EMBL/GenBank/DDBJ whole genome shotgun (WGS) entry which is preliminary data.</text>
</comment>
<dbReference type="EMBL" id="FNRV01000001">
    <property type="protein sequence ID" value="SEC55409.1"/>
    <property type="molecule type" value="Genomic_DNA"/>
</dbReference>
<dbReference type="InterPro" id="IPR011009">
    <property type="entry name" value="Kinase-like_dom_sf"/>
</dbReference>
<evidence type="ECO:0000256" key="4">
    <source>
        <dbReference type="ARBA" id="ARBA00023136"/>
    </source>
</evidence>
<evidence type="ECO:0000259" key="6">
    <source>
        <dbReference type="Pfam" id="PF04932"/>
    </source>
</evidence>
<dbReference type="Pfam" id="PF06293">
    <property type="entry name" value="Kdo"/>
    <property type="match status" value="1"/>
</dbReference>
<feature type="transmembrane region" description="Helical" evidence="5">
    <location>
        <begin position="203"/>
        <end position="220"/>
    </location>
</feature>
<feature type="transmembrane region" description="Helical" evidence="5">
    <location>
        <begin position="317"/>
        <end position="336"/>
    </location>
</feature>
<dbReference type="Gene3D" id="1.10.510.10">
    <property type="entry name" value="Transferase(Phosphotransferase) domain 1"/>
    <property type="match status" value="1"/>
</dbReference>
<dbReference type="PANTHER" id="PTHR37422:SF13">
    <property type="entry name" value="LIPOPOLYSACCHARIDE BIOSYNTHESIS PROTEIN PA4999-RELATED"/>
    <property type="match status" value="1"/>
</dbReference>
<accession>A0ABY0XYI3</accession>
<evidence type="ECO:0000256" key="5">
    <source>
        <dbReference type="SAM" id="Phobius"/>
    </source>
</evidence>
<keyword evidence="8" id="KW-1185">Reference proteome</keyword>
<dbReference type="InterPro" id="IPR007016">
    <property type="entry name" value="O-antigen_ligase-rel_domated"/>
</dbReference>
<dbReference type="InterPro" id="IPR051533">
    <property type="entry name" value="WaaL-like"/>
</dbReference>